<dbReference type="PATRIC" id="fig|86105.3.peg.372"/>
<feature type="region of interest" description="Disordered" evidence="4">
    <location>
        <begin position="33"/>
        <end position="86"/>
    </location>
</feature>
<accession>A0A0C1QPS6</accession>
<evidence type="ECO:0000256" key="4">
    <source>
        <dbReference type="SAM" id="MobiDB-lite"/>
    </source>
</evidence>
<evidence type="ECO:0000256" key="2">
    <source>
        <dbReference type="ARBA" id="ARBA00023043"/>
    </source>
</evidence>
<evidence type="ECO:0000256" key="1">
    <source>
        <dbReference type="ARBA" id="ARBA00022737"/>
    </source>
</evidence>
<dbReference type="PROSITE" id="PS50297">
    <property type="entry name" value="ANK_REP_REGION"/>
    <property type="match status" value="2"/>
</dbReference>
<gene>
    <name evidence="6" type="ORF">NF27_CG01380</name>
</gene>
<comment type="caution">
    <text evidence="6">The sequence shown here is derived from an EMBL/GenBank/DDBJ whole genome shotgun (WGS) entry which is preliminary data.</text>
</comment>
<feature type="region of interest" description="Disordered" evidence="4">
    <location>
        <begin position="197"/>
        <end position="217"/>
    </location>
</feature>
<dbReference type="Pfam" id="PF12796">
    <property type="entry name" value="Ank_2"/>
    <property type="match status" value="1"/>
</dbReference>
<evidence type="ECO:0000256" key="3">
    <source>
        <dbReference type="PROSITE-ProRule" id="PRU00023"/>
    </source>
</evidence>
<feature type="region of interest" description="Disordered" evidence="4">
    <location>
        <begin position="99"/>
        <end position="153"/>
    </location>
</feature>
<dbReference type="InterPro" id="IPR036770">
    <property type="entry name" value="Ankyrin_rpt-contain_sf"/>
</dbReference>
<dbReference type="Pfam" id="PF13857">
    <property type="entry name" value="Ank_5"/>
    <property type="match status" value="1"/>
</dbReference>
<feature type="compositionally biased region" description="Polar residues" evidence="4">
    <location>
        <begin position="197"/>
        <end position="209"/>
    </location>
</feature>
<feature type="repeat" description="ANK" evidence="3">
    <location>
        <begin position="423"/>
        <end position="455"/>
    </location>
</feature>
<feature type="region of interest" description="Disordered" evidence="4">
    <location>
        <begin position="499"/>
        <end position="518"/>
    </location>
</feature>
<dbReference type="Pfam" id="PF13637">
    <property type="entry name" value="Ank_4"/>
    <property type="match status" value="1"/>
</dbReference>
<dbReference type="SUPFAM" id="SSF48403">
    <property type="entry name" value="Ankyrin repeat"/>
    <property type="match status" value="1"/>
</dbReference>
<dbReference type="InterPro" id="IPR002110">
    <property type="entry name" value="Ankyrin_rpt"/>
</dbReference>
<feature type="compositionally biased region" description="Low complexity" evidence="4">
    <location>
        <begin position="103"/>
        <end position="112"/>
    </location>
</feature>
<keyword evidence="2 3" id="KW-0040">ANK repeat</keyword>
<keyword evidence="5" id="KW-0732">Signal</keyword>
<dbReference type="PANTHER" id="PTHR24171:SF9">
    <property type="entry name" value="ANKYRIN REPEAT DOMAIN-CONTAINING PROTEIN 39"/>
    <property type="match status" value="1"/>
</dbReference>
<evidence type="ECO:0000313" key="6">
    <source>
        <dbReference type="EMBL" id="KIE05958.1"/>
    </source>
</evidence>
<dbReference type="SMART" id="SM00248">
    <property type="entry name" value="ANK"/>
    <property type="match status" value="5"/>
</dbReference>
<feature type="signal peptide" evidence="5">
    <location>
        <begin position="1"/>
        <end position="27"/>
    </location>
</feature>
<dbReference type="AlphaFoldDB" id="A0A0C1QPS6"/>
<feature type="repeat" description="ANK" evidence="3">
    <location>
        <begin position="299"/>
        <end position="331"/>
    </location>
</feature>
<feature type="compositionally biased region" description="Polar residues" evidence="4">
    <location>
        <begin position="123"/>
        <end position="140"/>
    </location>
</feature>
<dbReference type="Gene3D" id="1.25.40.20">
    <property type="entry name" value="Ankyrin repeat-containing domain"/>
    <property type="match status" value="2"/>
</dbReference>
<proteinExistence type="predicted"/>
<dbReference type="Proteomes" id="UP000031258">
    <property type="component" value="Unassembled WGS sequence"/>
</dbReference>
<organism evidence="6 7">
    <name type="scientific">Candidatus Jidaibacter acanthamoebae</name>
    <dbReference type="NCBI Taxonomy" id="86105"/>
    <lineage>
        <taxon>Bacteria</taxon>
        <taxon>Pseudomonadati</taxon>
        <taxon>Pseudomonadota</taxon>
        <taxon>Alphaproteobacteria</taxon>
        <taxon>Rickettsiales</taxon>
        <taxon>Candidatus Midichloriaceae</taxon>
        <taxon>Candidatus Jidaibacter</taxon>
    </lineage>
</organism>
<dbReference type="STRING" id="86105.NF27_CG01380"/>
<evidence type="ECO:0000313" key="7">
    <source>
        <dbReference type="Proteomes" id="UP000031258"/>
    </source>
</evidence>
<name>A0A0C1QPS6_9RICK</name>
<feature type="chain" id="PRO_5002137549" evidence="5">
    <location>
        <begin position="28"/>
        <end position="841"/>
    </location>
</feature>
<protein>
    <submittedName>
        <fullName evidence="6">Uncharacterized protein</fullName>
    </submittedName>
</protein>
<feature type="region of interest" description="Disordered" evidence="4">
    <location>
        <begin position="808"/>
        <end position="841"/>
    </location>
</feature>
<dbReference type="EMBL" id="JSWE01000058">
    <property type="protein sequence ID" value="KIE05958.1"/>
    <property type="molecule type" value="Genomic_DNA"/>
</dbReference>
<keyword evidence="7" id="KW-1185">Reference proteome</keyword>
<feature type="compositionally biased region" description="Polar residues" evidence="4">
    <location>
        <begin position="68"/>
        <end position="80"/>
    </location>
</feature>
<feature type="repeat" description="ANK" evidence="3">
    <location>
        <begin position="332"/>
        <end position="364"/>
    </location>
</feature>
<sequence length="841" mass="91536">MMENKGKRIIAAFIGACLIYTANLAIAEADPTAAADSDDIESKVSSELEELNDSTQPAPSIPPIPQINVDSTMVSPSGAASAQPDKKFKPILKSTISNSEANPVSVTSSPVPLSIEKNDENISDNPTVEPNKAPSKTSEANKGEGSNLPNNFDEKFNYFYSQTQRTLKETKEEAEKAPFIGEQDPLNQMENLYLYSPNINKNKSGSASDKTSKSDVSLKKKNNYSPYIYNRKVYDYRNTIPSPQISKKHYGSNNQHLPKTFYQKEYSEYLFIAAINDDVSSIRAFLEKGADINAQDIKYGYTPLMYSILYNKQKSYNYLITKGADLNIRSNDGKTVAHLAATANNIKAFELLIDYGVDPNIHDNQGNSPYYYSTQFTDEFAYIAVKQYKNMNKALIDFTKNGSIAAVKQTLRLGADTNYKDADGNTALIIAVQKNNVKLAGYLLSKDSNPLLRNKIGLSAIDYAAMNNSKELKDILKTVIITKELEGTEEVNLTKNEERFLNGNSGSDDNNAYKHYSRCNSSNNLKAEHQKNQGKPKGSTKKEVVVVSHGLNKGTERPLIGNEPLKKPKVIVSPPLTKIEPINPVIVLPGTKNNQTVPVVKSQVDPKQNDNITLKVPKVVREPIARKDSKIASDTTKANNTVITAKPERATKVVIKPQTTPKTLITTNTSLQVANSKPLASRSDKELKEEKKVKTLESKQDSKNLAISIKDMVSRPLATQDELSTANEINAASKTPVVPAIPVAPKVLSKPTVLTMPVAPIIPAAPEVLSKPAAAATPVIPVVPVAPVVPPKSSVASTPVIPAISVAPVAPPKPEPKISAPSAVETTPTATVKKPTSLLPY</sequence>
<keyword evidence="1" id="KW-0677">Repeat</keyword>
<reference evidence="6 7" key="1">
    <citation type="submission" date="2014-11" db="EMBL/GenBank/DDBJ databases">
        <title>A Rickettsiales Symbiont of Amoebae With Ancient Features.</title>
        <authorList>
            <person name="Schulz F."/>
            <person name="Martijn J."/>
            <person name="Wascher F."/>
            <person name="Kostanjsek R."/>
            <person name="Ettema T.J."/>
            <person name="Horn M."/>
        </authorList>
    </citation>
    <scope>NUCLEOTIDE SEQUENCE [LARGE SCALE GENOMIC DNA]</scope>
    <source>
        <strain evidence="6 7">UWC36</strain>
    </source>
</reference>
<dbReference type="PROSITE" id="PS50088">
    <property type="entry name" value="ANK_REPEAT"/>
    <property type="match status" value="3"/>
</dbReference>
<dbReference type="PANTHER" id="PTHR24171">
    <property type="entry name" value="ANKYRIN REPEAT DOMAIN-CONTAINING PROTEIN 39-RELATED"/>
    <property type="match status" value="1"/>
</dbReference>
<evidence type="ECO:0000256" key="5">
    <source>
        <dbReference type="SAM" id="SignalP"/>
    </source>
</evidence>